<dbReference type="InterPro" id="IPR000719">
    <property type="entry name" value="Prot_kinase_dom"/>
</dbReference>
<evidence type="ECO:0000256" key="3">
    <source>
        <dbReference type="ARBA" id="ARBA00022679"/>
    </source>
</evidence>
<keyword evidence="6 7" id="KW-0067">ATP-binding</keyword>
<evidence type="ECO:0000256" key="5">
    <source>
        <dbReference type="ARBA" id="ARBA00022777"/>
    </source>
</evidence>
<dbReference type="Pfam" id="PF00069">
    <property type="entry name" value="Pkinase"/>
    <property type="match status" value="1"/>
</dbReference>
<dbReference type="PROSITE" id="PS00108">
    <property type="entry name" value="PROTEIN_KINASE_ST"/>
    <property type="match status" value="1"/>
</dbReference>
<reference evidence="11" key="2">
    <citation type="submission" date="2020-10" db="UniProtKB">
        <authorList>
            <consortium name="WormBaseParasite"/>
        </authorList>
    </citation>
    <scope>IDENTIFICATION</scope>
</reference>
<dbReference type="InterPro" id="IPR045801">
    <property type="entry name" value="MEKK4_N"/>
</dbReference>
<dbReference type="PROSITE" id="PS00107">
    <property type="entry name" value="PROTEIN_KINASE_ATP"/>
    <property type="match status" value="1"/>
</dbReference>
<dbReference type="PANTHER" id="PTHR48016:SF32">
    <property type="entry name" value="MITOGEN-ACTIVATED PROTEIN KINASE KINASE KINASE 4"/>
    <property type="match status" value="1"/>
</dbReference>
<evidence type="ECO:0000256" key="7">
    <source>
        <dbReference type="PROSITE-ProRule" id="PRU10141"/>
    </source>
</evidence>
<evidence type="ECO:0000256" key="6">
    <source>
        <dbReference type="ARBA" id="ARBA00022840"/>
    </source>
</evidence>
<accession>A0A7E4ZW05</accession>
<dbReference type="InterPro" id="IPR017441">
    <property type="entry name" value="Protein_kinase_ATP_BS"/>
</dbReference>
<protein>
    <submittedName>
        <fullName evidence="11">Protein kinase domain-containing protein</fullName>
    </submittedName>
</protein>
<dbReference type="PANTHER" id="PTHR48016">
    <property type="entry name" value="MAP KINASE KINASE KINASE SSK2-RELATED-RELATED"/>
    <property type="match status" value="1"/>
</dbReference>
<proteinExistence type="inferred from homology"/>
<evidence type="ECO:0000313" key="10">
    <source>
        <dbReference type="Proteomes" id="UP000492821"/>
    </source>
</evidence>
<keyword evidence="10" id="KW-1185">Reference proteome</keyword>
<dbReference type="GO" id="GO:0005524">
    <property type="term" value="F:ATP binding"/>
    <property type="evidence" value="ECO:0007669"/>
    <property type="project" value="UniProtKB-UniRule"/>
</dbReference>
<dbReference type="InterPro" id="IPR011009">
    <property type="entry name" value="Kinase-like_dom_sf"/>
</dbReference>
<organism evidence="10 11">
    <name type="scientific">Panagrellus redivivus</name>
    <name type="common">Microworm</name>
    <dbReference type="NCBI Taxonomy" id="6233"/>
    <lineage>
        <taxon>Eukaryota</taxon>
        <taxon>Metazoa</taxon>
        <taxon>Ecdysozoa</taxon>
        <taxon>Nematoda</taxon>
        <taxon>Chromadorea</taxon>
        <taxon>Rhabditida</taxon>
        <taxon>Tylenchina</taxon>
        <taxon>Panagrolaimomorpha</taxon>
        <taxon>Panagrolaimoidea</taxon>
        <taxon>Panagrolaimidae</taxon>
        <taxon>Panagrellus</taxon>
    </lineage>
</organism>
<evidence type="ECO:0000256" key="1">
    <source>
        <dbReference type="ARBA" id="ARBA00006529"/>
    </source>
</evidence>
<dbReference type="InterPro" id="IPR050538">
    <property type="entry name" value="MAP_kinase_kinase_kinase"/>
</dbReference>
<evidence type="ECO:0000313" key="11">
    <source>
        <dbReference type="WBParaSite" id="Pan_g20673.t1"/>
    </source>
</evidence>
<evidence type="ECO:0000259" key="9">
    <source>
        <dbReference type="PROSITE" id="PS50011"/>
    </source>
</evidence>
<keyword evidence="3" id="KW-0808">Transferase</keyword>
<dbReference type="Pfam" id="PF19431">
    <property type="entry name" value="MEKK4_N"/>
    <property type="match status" value="2"/>
</dbReference>
<dbReference type="Gene3D" id="1.10.510.10">
    <property type="entry name" value="Transferase(Phosphotransferase) domain 1"/>
    <property type="match status" value="1"/>
</dbReference>
<dbReference type="WBParaSite" id="Pan_g20673.t1">
    <property type="protein sequence ID" value="Pan_g20673.t1"/>
    <property type="gene ID" value="Pan_g20673"/>
</dbReference>
<dbReference type="SUPFAM" id="SSF56112">
    <property type="entry name" value="Protein kinase-like (PK-like)"/>
    <property type="match status" value="1"/>
</dbReference>
<feature type="binding site" evidence="7">
    <location>
        <position position="1092"/>
    </location>
    <ligand>
        <name>ATP</name>
        <dbReference type="ChEBI" id="CHEBI:30616"/>
    </ligand>
</feature>
<dbReference type="GO" id="GO:0000165">
    <property type="term" value="P:MAPK cascade"/>
    <property type="evidence" value="ECO:0007669"/>
    <property type="project" value="InterPro"/>
</dbReference>
<comment type="similarity">
    <text evidence="1">Belongs to the protein kinase superfamily. STE Ser/Thr protein kinase family. MAP kinase kinase kinase subfamily.</text>
</comment>
<name>A0A7E4ZW05_PANRE</name>
<keyword evidence="2" id="KW-0723">Serine/threonine-protein kinase</keyword>
<dbReference type="InterPro" id="IPR008271">
    <property type="entry name" value="Ser/Thr_kinase_AS"/>
</dbReference>
<dbReference type="GO" id="GO:0004674">
    <property type="term" value="F:protein serine/threonine kinase activity"/>
    <property type="evidence" value="ECO:0007669"/>
    <property type="project" value="UniProtKB-KW"/>
</dbReference>
<dbReference type="SMART" id="SM00220">
    <property type="entry name" value="S_TKc"/>
    <property type="match status" value="1"/>
</dbReference>
<sequence length="1343" mass="152761">MPILRTGSMDNIPGERRESRSYRGRHSMGKPPGLKKGKTNKPWAFGNGSKWVNAEDKEDLYDSIPSSSRPQMAPGAVDDSMLSSNVPVVVRPFSDSYSELRDKLERLGREAEKSTPYATSVTATSDEWTEKLWLSLQCYFGNRPMTPSSTEASLAAHREYINRQREEKRTVLTDIANFKLELEPVPEESTPCDRKCMAAVYNPTVILNMKKASVAVSDILHRLEEFCDLFPGSRTMYRLEKGFTKEINERIDMLYIWQNTMKALYGSIAEVREYMESIADTKRRTSTSSSYSSSGYSSPTSPMAGLRWPLTDVKNPPTTFDDFDRESVTTMYSNVVSRSLRLRGMQDVLNRLRTLYSKRIDKAMIPLQYPKLYAQAAASSKVALDDVKGLTIYSAPAHKMNLPCLRPQFMFLARLPVDLVYHWLKMRIQRVVCQKWDILTLNTLIEDSDDCLSAAIGVKNRFLERLAQTSPGYPQGCSEFDEMLDQVFQNYVTYIRYWAQTATSNVNADFEWCEKVLSKLRSRWQRAKVHAASVSRGEVAAAQTFCHVGRDVLNQIVRQYLNEKIDTAGDHVLNDDDEDFVDINGLTDSDEAYSEPLSIDSYSSRRYDDEVDDDCIGMEKNSSSVLVRCRDFRMIIRHVRERSLKCLNFAKNLSCDLETCAKYKLHPNGGENVVRKLLAKKHYQIELSNYAECPFAIFCPVAIVNNSQYIDQLLNATSPPDTTCWSETPAESSTSKDYGNSYVILIPISQLPQSLLSSPEFRNSATQLPLSSKTKTTLSSYITPSDHLFLISECRSRLESSRATFETAVGLNKASNQIELVDDFCSCNDQVILSIAELKETAFETSADVWKCAQDLEKTIGKQYEGCTEQEKSTFKATMKQAFNAAFELDREMTRLISRPKYSEFAERAVENVCCWADYVLKYVELDQHFTSRFAATPISCLQLLTSEKVVGFLKPESLEKLIVKVNACLSHIENPTIKQSGSANSFHKTSDDASHRMIDYRSLNKKKVTVHERIAKKVDLLEENRQYELQRYRKIGYVVEGPSGQRQSSIINPRKAPFDWQRFENKFLGKGTFGKVVLVMNRTENCLLAMKQVEINRTNTDSMNALIDEVDIFSKLNHEYLVRYYGVEVHKDEVLIFMEYCSSGTLARVCHDGLERESARRYTNMLLKAVDYLHRKQIVHRDIKPANIFLTENYVLKLGDFGCSVRIQDPATQFGELLQNVGTINYQAPELQTNAYQSLPADTSTSAGYGRAVDIWAVGCVVLEMLTGKLPYHYLELPYQIMYQLGLGNPPKMPPNIENDPMTATFLSYCFTVDPTKRKRADELLQTTFANVDARIGEPELR</sequence>
<dbReference type="PROSITE" id="PS50011">
    <property type="entry name" value="PROTEIN_KINASE_DOM"/>
    <property type="match status" value="1"/>
</dbReference>
<feature type="compositionally biased region" description="Basic residues" evidence="8">
    <location>
        <begin position="22"/>
        <end position="39"/>
    </location>
</feature>
<feature type="domain" description="Protein kinase" evidence="9">
    <location>
        <begin position="1063"/>
        <end position="1331"/>
    </location>
</feature>
<keyword evidence="5" id="KW-0418">Kinase</keyword>
<evidence type="ECO:0000256" key="8">
    <source>
        <dbReference type="SAM" id="MobiDB-lite"/>
    </source>
</evidence>
<feature type="region of interest" description="Disordered" evidence="8">
    <location>
        <begin position="1"/>
        <end position="49"/>
    </location>
</feature>
<keyword evidence="4 7" id="KW-0547">Nucleotide-binding</keyword>
<reference evidence="10" key="1">
    <citation type="journal article" date="2013" name="Genetics">
        <title>The draft genome and transcriptome of Panagrellus redivivus are shaped by the harsh demands of a free-living lifestyle.</title>
        <authorList>
            <person name="Srinivasan J."/>
            <person name="Dillman A.R."/>
            <person name="Macchietto M.G."/>
            <person name="Heikkinen L."/>
            <person name="Lakso M."/>
            <person name="Fracchia K.M."/>
            <person name="Antoshechkin I."/>
            <person name="Mortazavi A."/>
            <person name="Wong G."/>
            <person name="Sternberg P.W."/>
        </authorList>
    </citation>
    <scope>NUCLEOTIDE SEQUENCE [LARGE SCALE GENOMIC DNA]</scope>
    <source>
        <strain evidence="10">MT8872</strain>
    </source>
</reference>
<dbReference type="Proteomes" id="UP000492821">
    <property type="component" value="Unassembled WGS sequence"/>
</dbReference>
<evidence type="ECO:0000256" key="4">
    <source>
        <dbReference type="ARBA" id="ARBA00022741"/>
    </source>
</evidence>
<evidence type="ECO:0000256" key="2">
    <source>
        <dbReference type="ARBA" id="ARBA00022527"/>
    </source>
</evidence>